<keyword evidence="2" id="KW-0812">Transmembrane</keyword>
<protein>
    <submittedName>
        <fullName evidence="4">Uncharacterized protein LOC113507198</fullName>
    </submittedName>
</protein>
<evidence type="ECO:0000256" key="1">
    <source>
        <dbReference type="SAM" id="MobiDB-lite"/>
    </source>
</evidence>
<dbReference type="AlphaFoldDB" id="A0A7E5X0A5"/>
<keyword evidence="2" id="KW-0472">Membrane</keyword>
<feature type="transmembrane region" description="Helical" evidence="2">
    <location>
        <begin position="21"/>
        <end position="43"/>
    </location>
</feature>
<organism evidence="3 4">
    <name type="scientific">Trichoplusia ni</name>
    <name type="common">Cabbage looper</name>
    <dbReference type="NCBI Taxonomy" id="7111"/>
    <lineage>
        <taxon>Eukaryota</taxon>
        <taxon>Metazoa</taxon>
        <taxon>Ecdysozoa</taxon>
        <taxon>Arthropoda</taxon>
        <taxon>Hexapoda</taxon>
        <taxon>Insecta</taxon>
        <taxon>Pterygota</taxon>
        <taxon>Neoptera</taxon>
        <taxon>Endopterygota</taxon>
        <taxon>Lepidoptera</taxon>
        <taxon>Glossata</taxon>
        <taxon>Ditrysia</taxon>
        <taxon>Noctuoidea</taxon>
        <taxon>Noctuidae</taxon>
        <taxon>Plusiinae</taxon>
        <taxon>Trichoplusia</taxon>
    </lineage>
</organism>
<dbReference type="InParanoid" id="A0A7E5X0A5"/>
<proteinExistence type="predicted"/>
<dbReference type="Proteomes" id="UP000322000">
    <property type="component" value="Unplaced"/>
</dbReference>
<accession>A0A7E5X0A5</accession>
<feature type="region of interest" description="Disordered" evidence="1">
    <location>
        <begin position="54"/>
        <end position="73"/>
    </location>
</feature>
<name>A0A7E5X0A5_TRINI</name>
<gene>
    <name evidence="4" type="primary">LOC113507198</name>
</gene>
<evidence type="ECO:0000313" key="3">
    <source>
        <dbReference type="Proteomes" id="UP000322000"/>
    </source>
</evidence>
<dbReference type="GeneID" id="113507198"/>
<evidence type="ECO:0000313" key="4">
    <source>
        <dbReference type="RefSeq" id="XP_026745861.1"/>
    </source>
</evidence>
<dbReference type="RefSeq" id="XP_026745861.1">
    <property type="nucleotide sequence ID" value="XM_026890060.1"/>
</dbReference>
<evidence type="ECO:0000256" key="2">
    <source>
        <dbReference type="SAM" id="Phobius"/>
    </source>
</evidence>
<keyword evidence="2" id="KW-1133">Transmembrane helix</keyword>
<dbReference type="KEGG" id="tnl:113507198"/>
<feature type="non-terminal residue" evidence="4">
    <location>
        <position position="1"/>
    </location>
</feature>
<reference evidence="4" key="1">
    <citation type="submission" date="2025-08" db="UniProtKB">
        <authorList>
            <consortium name="RefSeq"/>
        </authorList>
    </citation>
    <scope>IDENTIFICATION</scope>
</reference>
<keyword evidence="3" id="KW-1185">Reference proteome</keyword>
<sequence>FQLRRRKNEQAFGTKKLGRRYLGFLVLTASTKPGLLVCSLGTLSGVSPARRALRASGVPSPSNAMRASHSDVSRSMMTRLGQAELNPEQPLYRTATPTENWWCRWIP</sequence>